<dbReference type="OMA" id="NKTRLWF"/>
<dbReference type="GO" id="GO:0005634">
    <property type="term" value="C:nucleus"/>
    <property type="evidence" value="ECO:0000318"/>
    <property type="project" value="GO_Central"/>
</dbReference>
<keyword evidence="4" id="KW-0804">Transcription</keyword>
<dbReference type="Proteomes" id="UP000004994">
    <property type="component" value="Chromosome 1"/>
</dbReference>
<dbReference type="SUPFAM" id="SSF54171">
    <property type="entry name" value="DNA-binding domain"/>
    <property type="match status" value="1"/>
</dbReference>
<keyword evidence="3" id="KW-0238">DNA-binding</keyword>
<evidence type="ECO:0000259" key="6">
    <source>
        <dbReference type="PROSITE" id="PS51032"/>
    </source>
</evidence>
<organism evidence="7">
    <name type="scientific">Solanum lycopersicum</name>
    <name type="common">Tomato</name>
    <name type="synonym">Lycopersicon esculentum</name>
    <dbReference type="NCBI Taxonomy" id="4081"/>
    <lineage>
        <taxon>Eukaryota</taxon>
        <taxon>Viridiplantae</taxon>
        <taxon>Streptophyta</taxon>
        <taxon>Embryophyta</taxon>
        <taxon>Tracheophyta</taxon>
        <taxon>Spermatophyta</taxon>
        <taxon>Magnoliopsida</taxon>
        <taxon>eudicotyledons</taxon>
        <taxon>Gunneridae</taxon>
        <taxon>Pentapetalae</taxon>
        <taxon>asterids</taxon>
        <taxon>lamiids</taxon>
        <taxon>Solanales</taxon>
        <taxon>Solanaceae</taxon>
        <taxon>Solanoideae</taxon>
        <taxon>Solaneae</taxon>
        <taxon>Solanum</taxon>
        <taxon>Solanum subgen. Lycopersicon</taxon>
    </lineage>
</organism>
<dbReference type="CDD" id="cd00018">
    <property type="entry name" value="AP2"/>
    <property type="match status" value="1"/>
</dbReference>
<dbReference type="InterPro" id="IPR050913">
    <property type="entry name" value="AP2/ERF_ERF"/>
</dbReference>
<dbReference type="PANTHER" id="PTHR31194:SF214">
    <property type="entry name" value="AP2_ERF DOMAIN-CONTAINING PROTEIN"/>
    <property type="match status" value="1"/>
</dbReference>
<dbReference type="GO" id="GO:0003700">
    <property type="term" value="F:DNA-binding transcription factor activity"/>
    <property type="evidence" value="ECO:0000318"/>
    <property type="project" value="GO_Central"/>
</dbReference>
<comment type="subcellular location">
    <subcellularLocation>
        <location evidence="1">Nucleus</location>
    </subcellularLocation>
</comment>
<sequence length="61" mass="7205">MIYMVKYKGVRQRRWGKWAAKNLDKKNKTRLWFGTSDTPEEVALVYGKVAIELRGTIIFLE</sequence>
<dbReference type="InParanoid" id="A0A3Q7EB77"/>
<evidence type="ECO:0000313" key="7">
    <source>
        <dbReference type="EnsemblPlants" id="Solyc01g014564.1.1"/>
    </source>
</evidence>
<evidence type="ECO:0000313" key="8">
    <source>
        <dbReference type="Proteomes" id="UP000004994"/>
    </source>
</evidence>
<evidence type="ECO:0000256" key="4">
    <source>
        <dbReference type="ARBA" id="ARBA00023163"/>
    </source>
</evidence>
<dbReference type="EnsemblPlants" id="Solyc01g014564.1.1">
    <property type="protein sequence ID" value="Solyc01g014564.1.1"/>
    <property type="gene ID" value="Solyc01g014564.1"/>
</dbReference>
<dbReference type="STRING" id="4081.A0A3Q7EB77"/>
<dbReference type="Gene3D" id="3.30.730.10">
    <property type="entry name" value="AP2/ERF domain"/>
    <property type="match status" value="1"/>
</dbReference>
<dbReference type="PROSITE" id="PS51032">
    <property type="entry name" value="AP2_ERF"/>
    <property type="match status" value="1"/>
</dbReference>
<dbReference type="InterPro" id="IPR001471">
    <property type="entry name" value="AP2/ERF_dom"/>
</dbReference>
<dbReference type="SMART" id="SM00380">
    <property type="entry name" value="AP2"/>
    <property type="match status" value="1"/>
</dbReference>
<dbReference type="InterPro" id="IPR016177">
    <property type="entry name" value="DNA-bd_dom_sf"/>
</dbReference>
<dbReference type="Gramene" id="Solyc01g014564.1.1">
    <property type="protein sequence ID" value="Solyc01g014564.1.1"/>
    <property type="gene ID" value="Solyc01g014564.1"/>
</dbReference>
<evidence type="ECO:0000256" key="5">
    <source>
        <dbReference type="ARBA" id="ARBA00023242"/>
    </source>
</evidence>
<keyword evidence="5" id="KW-0539">Nucleus</keyword>
<evidence type="ECO:0000256" key="3">
    <source>
        <dbReference type="ARBA" id="ARBA00023125"/>
    </source>
</evidence>
<dbReference type="GO" id="GO:0000976">
    <property type="term" value="F:transcription cis-regulatory region binding"/>
    <property type="evidence" value="ECO:0000318"/>
    <property type="project" value="GO_Central"/>
</dbReference>
<protein>
    <recommendedName>
        <fullName evidence="6">AP2/ERF domain-containing protein</fullName>
    </recommendedName>
</protein>
<proteinExistence type="predicted"/>
<dbReference type="InterPro" id="IPR036955">
    <property type="entry name" value="AP2/ERF_dom_sf"/>
</dbReference>
<accession>A0A3Q7EB77</accession>
<name>A0A3Q7EB77_SOLLC</name>
<reference evidence="7" key="2">
    <citation type="submission" date="2019-01" db="UniProtKB">
        <authorList>
            <consortium name="EnsemblPlants"/>
        </authorList>
    </citation>
    <scope>IDENTIFICATION</scope>
    <source>
        <strain evidence="7">cv. Heinz 1706</strain>
    </source>
</reference>
<evidence type="ECO:0000256" key="2">
    <source>
        <dbReference type="ARBA" id="ARBA00023015"/>
    </source>
</evidence>
<dbReference type="Pfam" id="PF00847">
    <property type="entry name" value="AP2"/>
    <property type="match status" value="1"/>
</dbReference>
<keyword evidence="8" id="KW-1185">Reference proteome</keyword>
<dbReference type="PANTHER" id="PTHR31194">
    <property type="entry name" value="SHN SHINE , DNA BINDING / TRANSCRIPTION FACTOR"/>
    <property type="match status" value="1"/>
</dbReference>
<evidence type="ECO:0000256" key="1">
    <source>
        <dbReference type="ARBA" id="ARBA00004123"/>
    </source>
</evidence>
<reference evidence="7" key="1">
    <citation type="journal article" date="2012" name="Nature">
        <title>The tomato genome sequence provides insights into fleshy fruit evolution.</title>
        <authorList>
            <consortium name="Tomato Genome Consortium"/>
        </authorList>
    </citation>
    <scope>NUCLEOTIDE SEQUENCE [LARGE SCALE GENOMIC DNA]</scope>
    <source>
        <strain evidence="7">cv. Heinz 1706</strain>
    </source>
</reference>
<keyword evidence="2" id="KW-0805">Transcription regulation</keyword>
<dbReference type="AlphaFoldDB" id="A0A3Q7EB77"/>
<feature type="domain" description="AP2/ERF" evidence="6">
    <location>
        <begin position="6"/>
        <end position="61"/>
    </location>
</feature>
<dbReference type="PRINTS" id="PR00367">
    <property type="entry name" value="ETHRSPELEMNT"/>
</dbReference>